<feature type="compositionally biased region" description="Basic and acidic residues" evidence="1">
    <location>
        <begin position="914"/>
        <end position="924"/>
    </location>
</feature>
<dbReference type="InterPro" id="IPR038890">
    <property type="entry name" value="ZDBF2"/>
</dbReference>
<organism evidence="2 3">
    <name type="scientific">Pelobates cultripes</name>
    <name type="common">Western spadefoot toad</name>
    <dbReference type="NCBI Taxonomy" id="61616"/>
    <lineage>
        <taxon>Eukaryota</taxon>
        <taxon>Metazoa</taxon>
        <taxon>Chordata</taxon>
        <taxon>Craniata</taxon>
        <taxon>Vertebrata</taxon>
        <taxon>Euteleostomi</taxon>
        <taxon>Amphibia</taxon>
        <taxon>Batrachia</taxon>
        <taxon>Anura</taxon>
        <taxon>Pelobatoidea</taxon>
        <taxon>Pelobatidae</taxon>
        <taxon>Pelobates</taxon>
    </lineage>
</organism>
<sequence>MLYDIYLLQHLASDQHKQISGCKRIPLNPSVMMERFLHDVHLYHPQNYQDTRPTYDDIPDISISPRLPEVCSDAPLLVQNHKLVPTKSHPEHTQSISDSSNCYPSTSKYNSRNIAVWHPYNEKLKIEHCSTDEQLRKQNVTSDCILTVVQKALTTGVDTVPQSLLCTNNYPCCSKNANNIPCSQTVHSALNQGTKKKNILETSVCEIIDKCPHFDVTTKTMRCLHAKPLASQGSCLNLTSGIQCGKLSGMESQGNLDHILRDHVVDRHLKHTKCSKESETNNPTHSKGLYLSQGERSTVDEIIEEVIWKYCYRNSESSVGKEEDTISSLNINSVLGCTEDSSLSFDWDVQIKSEEDLSKTDLKNVDVLKDKIVNIDEEYKSKLKSVLGPYPVKEPEGIKAEIDEEVLPALPHVPPSFVGKTWSQIKYEDDLKIEALVQQFRKGKFHCYFESGSSSRKCKRKFESEENEMKILLETNNWKLPKDDTTPPTLNDFSYADNDSDIPSVKSEKVVKTEIKMPCRRIWRLASRCQIVKVSHGTQTSLVNYPVVRKKVNKNELGQHSDHVIFNDLEGEMTPDMQTRMCALKLPESYTKIFTPLQPKTMVYVLSHPDIKCFTGKPAYILRSGRNQYSTDSRDSANYKYKQSPLKYYDPLTNRILKTPPRNCVRGHSIKGPYVRKLFKSLSSESNVDKFDYGLKETTSSKKSFSSCSVASLCFETAKVKDLNSSLTGSGSSIDTEYFDCLKSEHPDKPYAQFAPCKASHTKVKRDIPFVPSITRTIRKTLGPNKNEIKQKIVHSTANIKQVAETRCHTKSKHKQCGMIKNVGKIAQKKLPKIRKQPLRKASLRFLKYDVPSVQAVRPRQKNVTGQKKELPRRHFNSNTGVKSKCISRKPCKRESDICKPVLKNAGQSKAVKKPYEEGKDKKCSRTRNKTLRIVQETLPHIVNKPRLRTQPSRTRGESESTTRRRGRK</sequence>
<evidence type="ECO:0000313" key="2">
    <source>
        <dbReference type="EMBL" id="CAH2306405.1"/>
    </source>
</evidence>
<reference evidence="2" key="1">
    <citation type="submission" date="2022-03" db="EMBL/GenBank/DDBJ databases">
        <authorList>
            <person name="Alioto T."/>
            <person name="Alioto T."/>
            <person name="Gomez Garrido J."/>
        </authorList>
    </citation>
    <scope>NUCLEOTIDE SEQUENCE</scope>
</reference>
<evidence type="ECO:0000313" key="3">
    <source>
        <dbReference type="Proteomes" id="UP001295444"/>
    </source>
</evidence>
<dbReference type="GO" id="GO:0071514">
    <property type="term" value="P:genomic imprinting"/>
    <property type="evidence" value="ECO:0007669"/>
    <property type="project" value="TreeGrafter"/>
</dbReference>
<gene>
    <name evidence="2" type="ORF">PECUL_23A039842</name>
</gene>
<name>A0AAD1WHF9_PELCU</name>
<proteinExistence type="predicted"/>
<evidence type="ECO:0008006" key="4">
    <source>
        <dbReference type="Google" id="ProtNLM"/>
    </source>
</evidence>
<accession>A0AAD1WHF9</accession>
<keyword evidence="3" id="KW-1185">Reference proteome</keyword>
<feature type="region of interest" description="Disordered" evidence="1">
    <location>
        <begin position="907"/>
        <end position="969"/>
    </location>
</feature>
<dbReference type="PANTHER" id="PTHR21639">
    <property type="entry name" value="DBF4-TYPE ZINC FINGER-CONTAINING PROTEIN 2"/>
    <property type="match status" value="1"/>
</dbReference>
<protein>
    <recommendedName>
        <fullName evidence="4">DBF4-type zinc finger-containing protein 2</fullName>
    </recommendedName>
</protein>
<feature type="region of interest" description="Disordered" evidence="1">
    <location>
        <begin position="859"/>
        <end position="884"/>
    </location>
</feature>
<dbReference type="PANTHER" id="PTHR21639:SF5">
    <property type="entry name" value="DBF4-TYPE ZINC FINGER-CONTAINING PROTEIN 2"/>
    <property type="match status" value="1"/>
</dbReference>
<dbReference type="EMBL" id="OW240918">
    <property type="protein sequence ID" value="CAH2306405.1"/>
    <property type="molecule type" value="Genomic_DNA"/>
</dbReference>
<dbReference type="Proteomes" id="UP001295444">
    <property type="component" value="Chromosome 07"/>
</dbReference>
<evidence type="ECO:0000256" key="1">
    <source>
        <dbReference type="SAM" id="MobiDB-lite"/>
    </source>
</evidence>
<dbReference type="AlphaFoldDB" id="A0AAD1WHF9"/>